<dbReference type="OrthoDB" id="5820640at2759"/>
<keyword evidence="2" id="KW-1185">Reference proteome</keyword>
<sequence>MDEYIESLERPCLTQDENLRMDATHLNTYTRVIDTLLRFISEAPTVASRAPRAIRRLFRHRLAVENLCRLDLHTRVVHVLLTRICSTRKSPDNWMRVLLCFHPIRRLLDKIRDTLMDPRCDETWHISTYKNGPSILRQILVAFGSLVSNEILARLSKKFKLKRQQCLTNDSCVLWEARKALRSDSRKLIKFTCGDQEEYVPQQSLCQGSEYFRGMFRNAFSERTRNTFEFNEEKEQCSFEVFCRFLHFICGCGRDCFIVQETDVPALLKVTFASFMLYCASMFAAPVQSGWF</sequence>
<name>A0A183DQH2_9BILA</name>
<proteinExistence type="predicted"/>
<organism evidence="3">
    <name type="scientific">Gongylonema pulchrum</name>
    <dbReference type="NCBI Taxonomy" id="637853"/>
    <lineage>
        <taxon>Eukaryota</taxon>
        <taxon>Metazoa</taxon>
        <taxon>Ecdysozoa</taxon>
        <taxon>Nematoda</taxon>
        <taxon>Chromadorea</taxon>
        <taxon>Rhabditida</taxon>
        <taxon>Spirurina</taxon>
        <taxon>Spiruromorpha</taxon>
        <taxon>Spiruroidea</taxon>
        <taxon>Gongylonematidae</taxon>
        <taxon>Gongylonema</taxon>
    </lineage>
</organism>
<dbReference type="InterPro" id="IPR011333">
    <property type="entry name" value="SKP1/BTB/POZ_sf"/>
</dbReference>
<evidence type="ECO:0000313" key="3">
    <source>
        <dbReference type="WBParaSite" id="GPUH_0001097601-mRNA-1"/>
    </source>
</evidence>
<dbReference type="CDD" id="cd18186">
    <property type="entry name" value="BTB_POZ_ZBTB_KLHL-like"/>
    <property type="match status" value="1"/>
</dbReference>
<protein>
    <submittedName>
        <fullName evidence="3">BTB domain-containing protein</fullName>
    </submittedName>
</protein>
<dbReference type="AlphaFoldDB" id="A0A183DQH2"/>
<accession>A0A183DQH2</accession>
<dbReference type="EMBL" id="UYRT01078260">
    <property type="protein sequence ID" value="VDN18143.1"/>
    <property type="molecule type" value="Genomic_DNA"/>
</dbReference>
<evidence type="ECO:0000313" key="1">
    <source>
        <dbReference type="EMBL" id="VDN18143.1"/>
    </source>
</evidence>
<dbReference type="Gene3D" id="3.30.710.10">
    <property type="entry name" value="Potassium Channel Kv1.1, Chain A"/>
    <property type="match status" value="1"/>
</dbReference>
<dbReference type="Proteomes" id="UP000271098">
    <property type="component" value="Unassembled WGS sequence"/>
</dbReference>
<reference evidence="1 2" key="2">
    <citation type="submission" date="2018-11" db="EMBL/GenBank/DDBJ databases">
        <authorList>
            <consortium name="Pathogen Informatics"/>
        </authorList>
    </citation>
    <scope>NUCLEOTIDE SEQUENCE [LARGE SCALE GENOMIC DNA]</scope>
</reference>
<reference evidence="3" key="1">
    <citation type="submission" date="2016-06" db="UniProtKB">
        <authorList>
            <consortium name="WormBaseParasite"/>
        </authorList>
    </citation>
    <scope>IDENTIFICATION</scope>
</reference>
<dbReference type="WBParaSite" id="GPUH_0001097601-mRNA-1">
    <property type="protein sequence ID" value="GPUH_0001097601-mRNA-1"/>
    <property type="gene ID" value="GPUH_0001097601"/>
</dbReference>
<dbReference type="SUPFAM" id="SSF54695">
    <property type="entry name" value="POZ domain"/>
    <property type="match status" value="1"/>
</dbReference>
<evidence type="ECO:0000313" key="2">
    <source>
        <dbReference type="Proteomes" id="UP000271098"/>
    </source>
</evidence>
<gene>
    <name evidence="1" type="ORF">GPUH_LOCUS10963</name>
</gene>